<feature type="compositionally biased region" description="Acidic residues" evidence="1">
    <location>
        <begin position="231"/>
        <end position="243"/>
    </location>
</feature>
<dbReference type="EMBL" id="BAABUJ010000020">
    <property type="protein sequence ID" value="GAA5801847.1"/>
    <property type="molecule type" value="Genomic_DNA"/>
</dbReference>
<evidence type="ECO:0000313" key="5">
    <source>
        <dbReference type="Proteomes" id="UP001476247"/>
    </source>
</evidence>
<dbReference type="Gene3D" id="2.10.230.10">
    <property type="entry name" value="Heat shock protein DnaJ, cysteine-rich domain"/>
    <property type="match status" value="1"/>
</dbReference>
<keyword evidence="2" id="KW-0732">Signal</keyword>
<dbReference type="InterPro" id="IPR036410">
    <property type="entry name" value="HSP_DnaJ_Cys-rich_dom_sf"/>
</dbReference>
<accession>A0ABP9Y698</accession>
<evidence type="ECO:0000313" key="4">
    <source>
        <dbReference type="EMBL" id="GAA5801847.1"/>
    </source>
</evidence>
<keyword evidence="5" id="KW-1185">Reference proteome</keyword>
<feature type="region of interest" description="Disordered" evidence="1">
    <location>
        <begin position="228"/>
        <end position="255"/>
    </location>
</feature>
<evidence type="ECO:0000256" key="2">
    <source>
        <dbReference type="SAM" id="SignalP"/>
    </source>
</evidence>
<sequence length="263" mass="29512">MLKLFIVILAKVGKTRTCVQCVGEGRFISTLESGKETVVSCRACDGMGVVTTYLKCVNCGGKRHEECGIYVKIDKGITELYTIQINHCGNLMPDGSRQGDLIIEVLVDNKSANGLFKRRDNNLSITLDVDLRDAILGYLNRPVFIYLDGKPIHLPLLSGAVLKPGPKINMPGYGMPKYLDSRGLDDDLYITFNVVFPNYVNITESSDDRKVINKFFMIEKERKARENATVIDDDDDDVDDNDNDNNKKDDDDSSYSYNIILEF</sequence>
<feature type="domain" description="Chaperone DnaJ C-terminal" evidence="3">
    <location>
        <begin position="62"/>
        <end position="197"/>
    </location>
</feature>
<dbReference type="PANTHER" id="PTHR43888">
    <property type="entry name" value="DNAJ-LIKE-2, ISOFORM A-RELATED"/>
    <property type="match status" value="1"/>
</dbReference>
<dbReference type="InterPro" id="IPR002939">
    <property type="entry name" value="DnaJ_C"/>
</dbReference>
<proteinExistence type="predicted"/>
<dbReference type="InterPro" id="IPR008971">
    <property type="entry name" value="HSP40/DnaJ_pept-bd"/>
</dbReference>
<protein>
    <recommendedName>
        <fullName evidence="3">Chaperone DnaJ C-terminal domain-containing protein</fullName>
    </recommendedName>
</protein>
<reference evidence="4 5" key="1">
    <citation type="submission" date="2024-04" db="EMBL/GenBank/DDBJ databases">
        <title>genome sequences of Mucor flavus KT1a and Helicostylum pulchrum KT1b strains isolation_sourced from the surface of a dry-aged beef.</title>
        <authorList>
            <person name="Toyotome T."/>
            <person name="Hosono M."/>
            <person name="Torimaru M."/>
            <person name="Fukuda K."/>
            <person name="Mikami N."/>
        </authorList>
    </citation>
    <scope>NUCLEOTIDE SEQUENCE [LARGE SCALE GENOMIC DNA]</scope>
    <source>
        <strain evidence="4 5">KT1b</strain>
    </source>
</reference>
<organism evidence="4 5">
    <name type="scientific">Helicostylum pulchrum</name>
    <dbReference type="NCBI Taxonomy" id="562976"/>
    <lineage>
        <taxon>Eukaryota</taxon>
        <taxon>Fungi</taxon>
        <taxon>Fungi incertae sedis</taxon>
        <taxon>Mucoromycota</taxon>
        <taxon>Mucoromycotina</taxon>
        <taxon>Mucoromycetes</taxon>
        <taxon>Mucorales</taxon>
        <taxon>Mucorineae</taxon>
        <taxon>Mucoraceae</taxon>
        <taxon>Helicostylum</taxon>
    </lineage>
</organism>
<dbReference type="Proteomes" id="UP001476247">
    <property type="component" value="Unassembled WGS sequence"/>
</dbReference>
<dbReference type="InterPro" id="IPR044713">
    <property type="entry name" value="DNJA1/2-like"/>
</dbReference>
<evidence type="ECO:0000259" key="3">
    <source>
        <dbReference type="Pfam" id="PF01556"/>
    </source>
</evidence>
<dbReference type="Pfam" id="PF01556">
    <property type="entry name" value="DnaJ_C"/>
    <property type="match status" value="1"/>
</dbReference>
<evidence type="ECO:0000256" key="1">
    <source>
        <dbReference type="SAM" id="MobiDB-lite"/>
    </source>
</evidence>
<gene>
    <name evidence="4" type="ORF">HPULCUR_007302</name>
</gene>
<dbReference type="SUPFAM" id="SSF57938">
    <property type="entry name" value="DnaJ/Hsp40 cysteine-rich domain"/>
    <property type="match status" value="1"/>
</dbReference>
<feature type="chain" id="PRO_5045707960" description="Chaperone DnaJ C-terminal domain-containing protein" evidence="2">
    <location>
        <begin position="18"/>
        <end position="263"/>
    </location>
</feature>
<dbReference type="Gene3D" id="2.60.260.20">
    <property type="entry name" value="Urease metallochaperone UreE, N-terminal domain"/>
    <property type="match status" value="2"/>
</dbReference>
<feature type="signal peptide" evidence="2">
    <location>
        <begin position="1"/>
        <end position="17"/>
    </location>
</feature>
<dbReference type="SUPFAM" id="SSF49493">
    <property type="entry name" value="HSP40/DnaJ peptide-binding domain"/>
    <property type="match status" value="1"/>
</dbReference>
<name>A0ABP9Y698_9FUNG</name>
<comment type="caution">
    <text evidence="4">The sequence shown here is derived from an EMBL/GenBank/DDBJ whole genome shotgun (WGS) entry which is preliminary data.</text>
</comment>